<dbReference type="RefSeq" id="WP_261693292.1">
    <property type="nucleotide sequence ID" value="NZ_CP104694.1"/>
</dbReference>
<dbReference type="InterPro" id="IPR000836">
    <property type="entry name" value="PRTase_dom"/>
</dbReference>
<dbReference type="Proteomes" id="UP001064632">
    <property type="component" value="Chromosome"/>
</dbReference>
<dbReference type="GO" id="GO:0016757">
    <property type="term" value="F:glycosyltransferase activity"/>
    <property type="evidence" value="ECO:0007669"/>
    <property type="project" value="UniProtKB-KW"/>
</dbReference>
<dbReference type="EMBL" id="CP104694">
    <property type="protein sequence ID" value="UXI66308.1"/>
    <property type="molecule type" value="Genomic_DNA"/>
</dbReference>
<keyword evidence="2" id="KW-0808">Transferase</keyword>
<name>A0ABY6B896_9GAMM</name>
<dbReference type="Gene3D" id="3.40.50.2020">
    <property type="match status" value="1"/>
</dbReference>
<dbReference type="InterPro" id="IPR050261">
    <property type="entry name" value="FrsA_esterase"/>
</dbReference>
<feature type="domain" description="Phosphoribosyltransferase" evidence="1">
    <location>
        <begin position="14"/>
        <end position="198"/>
    </location>
</feature>
<dbReference type="InterPro" id="IPR029058">
    <property type="entry name" value="AB_hydrolase_fold"/>
</dbReference>
<evidence type="ECO:0000259" key="1">
    <source>
        <dbReference type="Pfam" id="PF00156"/>
    </source>
</evidence>
<protein>
    <submittedName>
        <fullName evidence="2">Phosphoribosyltransferase family protein</fullName>
    </submittedName>
</protein>
<evidence type="ECO:0000313" key="2">
    <source>
        <dbReference type="EMBL" id="UXI66308.1"/>
    </source>
</evidence>
<dbReference type="SUPFAM" id="SSF53271">
    <property type="entry name" value="PRTase-like"/>
    <property type="match status" value="1"/>
</dbReference>
<dbReference type="Pfam" id="PF00156">
    <property type="entry name" value="Pribosyltran"/>
    <property type="match status" value="1"/>
</dbReference>
<keyword evidence="3" id="KW-1185">Reference proteome</keyword>
<keyword evidence="2" id="KW-0328">Glycosyltransferase</keyword>
<organism evidence="2 3">
    <name type="scientific">Tahibacter amnicola</name>
    <dbReference type="NCBI Taxonomy" id="2976241"/>
    <lineage>
        <taxon>Bacteria</taxon>
        <taxon>Pseudomonadati</taxon>
        <taxon>Pseudomonadota</taxon>
        <taxon>Gammaproteobacteria</taxon>
        <taxon>Lysobacterales</taxon>
        <taxon>Rhodanobacteraceae</taxon>
        <taxon>Tahibacter</taxon>
    </lineage>
</organism>
<dbReference type="Gene3D" id="3.30.1310.20">
    <property type="entry name" value="PRTase-like"/>
    <property type="match status" value="1"/>
</dbReference>
<sequence length="459" mass="48277">MPLHSRHAFADRAEAARLLASALGAFQGRHPLVLAIPRGGVPIGRIVADHLGGDLDVVLVRKLGAPHNPEFAIGAVDEHGGVQLNEDTGVALASPEYLAREIEQQMTVIRARRREYRPGVPPLSLAGRCVIVVDDGLATGATMAAALRMARKQKPSRLVCAVPVAAPDSLAAIARLADEVVCLRSPDEFYAVGQFYDDFSAVDDATVMGILAQSAVTSDDPDHDNVSRSIAVEVDGVTLQGDLDIPAHAIGLVIFAHGSGSGRHSPRNRFVSALLNREGLATLLLDLLTEAEDKRRSARFDIATLGRRLGAAMTWAGHDGEVAHLPIGLFGASTGAAAALVLAAERPGRVAAVVSRGGRVDLAGSLALARVVAPTLLIAGSADTEVLALNRAALTYLAGPQDLTIVPGAGHLFEEPGALDRVAHLAAAWFGRWLAETSVDDDVTPRRVRRSPGRLSVRH</sequence>
<evidence type="ECO:0000313" key="3">
    <source>
        <dbReference type="Proteomes" id="UP001064632"/>
    </source>
</evidence>
<dbReference type="SUPFAM" id="SSF53474">
    <property type="entry name" value="alpha/beta-Hydrolases"/>
    <property type="match status" value="1"/>
</dbReference>
<reference evidence="2" key="1">
    <citation type="submission" date="2022-09" db="EMBL/GenBank/DDBJ databases">
        <title>Tahibacter sp. nov., isolated from a fresh water.</title>
        <authorList>
            <person name="Baek J.H."/>
            <person name="Lee J.K."/>
            <person name="Kim J.M."/>
            <person name="Jeon C.O."/>
        </authorList>
    </citation>
    <scope>NUCLEOTIDE SEQUENCE</scope>
    <source>
        <strain evidence="2">W38</strain>
    </source>
</reference>
<proteinExistence type="predicted"/>
<accession>A0ABY6B896</accession>
<dbReference type="Gene3D" id="3.40.50.1820">
    <property type="entry name" value="alpha/beta hydrolase"/>
    <property type="match status" value="1"/>
</dbReference>
<gene>
    <name evidence="2" type="ORF">N4264_16295</name>
</gene>
<dbReference type="CDD" id="cd06223">
    <property type="entry name" value="PRTases_typeI"/>
    <property type="match status" value="1"/>
</dbReference>
<dbReference type="PANTHER" id="PTHR22946">
    <property type="entry name" value="DIENELACTONE HYDROLASE DOMAIN-CONTAINING PROTEIN-RELATED"/>
    <property type="match status" value="1"/>
</dbReference>
<dbReference type="InterPro" id="IPR029057">
    <property type="entry name" value="PRTase-like"/>
</dbReference>